<dbReference type="GO" id="GO:0003697">
    <property type="term" value="F:single-stranded DNA binding"/>
    <property type="evidence" value="ECO:0007669"/>
    <property type="project" value="TreeGrafter"/>
</dbReference>
<dbReference type="InterPro" id="IPR001888">
    <property type="entry name" value="Transposase_1"/>
</dbReference>
<evidence type="ECO:0000313" key="4">
    <source>
        <dbReference type="Proteomes" id="UP001430953"/>
    </source>
</evidence>
<gene>
    <name evidence="3" type="ORF">PUN28_002426</name>
</gene>
<sequence>MSNFVPKKEYLRTILLHYFIQKMTAVEAHRILVETYGDYALSETTCRDWFRRFKNDDFDVEDKARSGAPKKFEDEELQALLQQDSGQTLTELGESLGVDHSTIWKRLKALEMIQKQGHWLPHQLKQRDIEKRFFTCEQLLQRHRKKGFLYSIVTGGQKWVHYDNPKKRKGTNRPTQPSTSSTNPNSHGSKILFCIWWDHLGVIYYELLKPNEIITADRYKQQLMQLNEVLKEKRPQYQQRHNKVIFQHGNVRPHIVKSAKIYLESLKWEVLPHVPYSPDITPSDFHLFRSMAHGLAEQDFQSCEEVKTWINAWIESKDESFFQRGIEMLPERWEKVVASDGQYFQ</sequence>
<dbReference type="InterPro" id="IPR036388">
    <property type="entry name" value="WH-like_DNA-bd_sf"/>
</dbReference>
<proteinExistence type="predicted"/>
<evidence type="ECO:0000256" key="1">
    <source>
        <dbReference type="SAM" id="MobiDB-lite"/>
    </source>
</evidence>
<dbReference type="InterPro" id="IPR036397">
    <property type="entry name" value="RNaseH_sf"/>
</dbReference>
<dbReference type="GO" id="GO:0031297">
    <property type="term" value="P:replication fork processing"/>
    <property type="evidence" value="ECO:0007669"/>
    <property type="project" value="TreeGrafter"/>
</dbReference>
<dbReference type="Proteomes" id="UP001430953">
    <property type="component" value="Unassembled WGS sequence"/>
</dbReference>
<evidence type="ECO:0000259" key="2">
    <source>
        <dbReference type="Pfam" id="PF17906"/>
    </source>
</evidence>
<dbReference type="InterPro" id="IPR041426">
    <property type="entry name" value="Mos1_HTH"/>
</dbReference>
<protein>
    <recommendedName>
        <fullName evidence="2">Mos1 transposase HTH domain-containing protein</fullName>
    </recommendedName>
</protein>
<dbReference type="Gene3D" id="1.10.10.1450">
    <property type="match status" value="1"/>
</dbReference>
<dbReference type="Pfam" id="PF01359">
    <property type="entry name" value="Transposase_1"/>
    <property type="match status" value="1"/>
</dbReference>
<feature type="domain" description="Mos1 transposase HTH" evidence="2">
    <location>
        <begin position="8"/>
        <end position="57"/>
    </location>
</feature>
<feature type="region of interest" description="Disordered" evidence="1">
    <location>
        <begin position="161"/>
        <end position="185"/>
    </location>
</feature>
<dbReference type="Gene3D" id="3.30.420.10">
    <property type="entry name" value="Ribonuclease H-like superfamily/Ribonuclease H"/>
    <property type="match status" value="1"/>
</dbReference>
<dbReference type="GO" id="GO:0044774">
    <property type="term" value="P:mitotic DNA integrity checkpoint signaling"/>
    <property type="evidence" value="ECO:0007669"/>
    <property type="project" value="TreeGrafter"/>
</dbReference>
<dbReference type="Pfam" id="PF17906">
    <property type="entry name" value="HTH_48"/>
    <property type="match status" value="1"/>
</dbReference>
<dbReference type="EMBL" id="JADYXP020000002">
    <property type="protein sequence ID" value="KAL0130804.1"/>
    <property type="molecule type" value="Genomic_DNA"/>
</dbReference>
<dbReference type="Gene3D" id="1.10.10.10">
    <property type="entry name" value="Winged helix-like DNA-binding domain superfamily/Winged helix DNA-binding domain"/>
    <property type="match status" value="1"/>
</dbReference>
<dbReference type="Pfam" id="PF13412">
    <property type="entry name" value="HTH_24"/>
    <property type="match status" value="1"/>
</dbReference>
<name>A0AAW2GU35_9HYME</name>
<dbReference type="GO" id="GO:0042800">
    <property type="term" value="F:histone H3K4 methyltransferase activity"/>
    <property type="evidence" value="ECO:0007669"/>
    <property type="project" value="TreeGrafter"/>
</dbReference>
<evidence type="ECO:0000313" key="3">
    <source>
        <dbReference type="EMBL" id="KAL0130804.1"/>
    </source>
</evidence>
<dbReference type="PANTHER" id="PTHR46060:SF2">
    <property type="entry name" value="HISTONE-LYSINE N-METHYLTRANSFERASE SETMAR"/>
    <property type="match status" value="1"/>
</dbReference>
<reference evidence="3 4" key="1">
    <citation type="submission" date="2023-03" db="EMBL/GenBank/DDBJ databases">
        <title>High recombination rates correlate with genetic variation in Cardiocondyla obscurior ants.</title>
        <authorList>
            <person name="Errbii M."/>
        </authorList>
    </citation>
    <scope>NUCLEOTIDE SEQUENCE [LARGE SCALE GENOMIC DNA]</scope>
    <source>
        <strain evidence="3">Alpha-2009</strain>
        <tissue evidence="3">Whole body</tissue>
    </source>
</reference>
<dbReference type="GO" id="GO:0035861">
    <property type="term" value="C:site of double-strand break"/>
    <property type="evidence" value="ECO:0007669"/>
    <property type="project" value="TreeGrafter"/>
</dbReference>
<keyword evidence="4" id="KW-1185">Reference proteome</keyword>
<dbReference type="GO" id="GO:0000729">
    <property type="term" value="P:DNA double-strand break processing"/>
    <property type="evidence" value="ECO:0007669"/>
    <property type="project" value="TreeGrafter"/>
</dbReference>
<accession>A0AAW2GU35</accession>
<comment type="caution">
    <text evidence="3">The sequence shown here is derived from an EMBL/GenBank/DDBJ whole genome shotgun (WGS) entry which is preliminary data.</text>
</comment>
<feature type="compositionally biased region" description="Low complexity" evidence="1">
    <location>
        <begin position="172"/>
        <end position="185"/>
    </location>
</feature>
<dbReference type="PANTHER" id="PTHR46060">
    <property type="entry name" value="MARINER MOS1 TRANSPOSASE-LIKE PROTEIN"/>
    <property type="match status" value="1"/>
</dbReference>
<dbReference type="GO" id="GO:0015074">
    <property type="term" value="P:DNA integration"/>
    <property type="evidence" value="ECO:0007669"/>
    <property type="project" value="TreeGrafter"/>
</dbReference>
<dbReference type="GO" id="GO:0044547">
    <property type="term" value="F:DNA topoisomerase binding"/>
    <property type="evidence" value="ECO:0007669"/>
    <property type="project" value="TreeGrafter"/>
</dbReference>
<dbReference type="InterPro" id="IPR052709">
    <property type="entry name" value="Transposase-MT_Hybrid"/>
</dbReference>
<dbReference type="GO" id="GO:0046975">
    <property type="term" value="F:histone H3K36 methyltransferase activity"/>
    <property type="evidence" value="ECO:0007669"/>
    <property type="project" value="TreeGrafter"/>
</dbReference>
<organism evidence="3 4">
    <name type="scientific">Cardiocondyla obscurior</name>
    <dbReference type="NCBI Taxonomy" id="286306"/>
    <lineage>
        <taxon>Eukaryota</taxon>
        <taxon>Metazoa</taxon>
        <taxon>Ecdysozoa</taxon>
        <taxon>Arthropoda</taxon>
        <taxon>Hexapoda</taxon>
        <taxon>Insecta</taxon>
        <taxon>Pterygota</taxon>
        <taxon>Neoptera</taxon>
        <taxon>Endopterygota</taxon>
        <taxon>Hymenoptera</taxon>
        <taxon>Apocrita</taxon>
        <taxon>Aculeata</taxon>
        <taxon>Formicoidea</taxon>
        <taxon>Formicidae</taxon>
        <taxon>Myrmicinae</taxon>
        <taxon>Cardiocondyla</taxon>
    </lineage>
</organism>
<dbReference type="GO" id="GO:0005634">
    <property type="term" value="C:nucleus"/>
    <property type="evidence" value="ECO:0007669"/>
    <property type="project" value="TreeGrafter"/>
</dbReference>
<dbReference type="GO" id="GO:0000014">
    <property type="term" value="F:single-stranded DNA endodeoxyribonuclease activity"/>
    <property type="evidence" value="ECO:0007669"/>
    <property type="project" value="TreeGrafter"/>
</dbReference>
<dbReference type="GO" id="GO:0000793">
    <property type="term" value="C:condensed chromosome"/>
    <property type="evidence" value="ECO:0007669"/>
    <property type="project" value="TreeGrafter"/>
</dbReference>
<dbReference type="AlphaFoldDB" id="A0AAW2GU35"/>
<dbReference type="GO" id="GO:0003690">
    <property type="term" value="F:double-stranded DNA binding"/>
    <property type="evidence" value="ECO:0007669"/>
    <property type="project" value="TreeGrafter"/>
</dbReference>
<dbReference type="GO" id="GO:0006303">
    <property type="term" value="P:double-strand break repair via nonhomologous end joining"/>
    <property type="evidence" value="ECO:0007669"/>
    <property type="project" value="TreeGrafter"/>
</dbReference>